<dbReference type="GO" id="GO:0004819">
    <property type="term" value="F:glutamine-tRNA ligase activity"/>
    <property type="evidence" value="ECO:0007669"/>
    <property type="project" value="UniProtKB-EC"/>
</dbReference>
<gene>
    <name evidence="16" type="ORF">FHS28_001465</name>
</gene>
<evidence type="ECO:0000256" key="10">
    <source>
        <dbReference type="NCBIfam" id="TIGR00440"/>
    </source>
</evidence>
<feature type="domain" description="tRNA synthetases class I (E and Q) anti-codon binding" evidence="15">
    <location>
        <begin position="529"/>
        <end position="602"/>
    </location>
</feature>
<dbReference type="InterPro" id="IPR014729">
    <property type="entry name" value="Rossmann-like_a/b/a_fold"/>
</dbReference>
<comment type="caution">
    <text evidence="16">The sequence shown here is derived from an EMBL/GenBank/DDBJ whole genome shotgun (WGS) entry which is preliminary data.</text>
</comment>
<dbReference type="RefSeq" id="WP_088449960.1">
    <property type="nucleotide sequence ID" value="NZ_JACHXO010000002.1"/>
</dbReference>
<evidence type="ECO:0000256" key="7">
    <source>
        <dbReference type="ARBA" id="ARBA00022917"/>
    </source>
</evidence>
<dbReference type="InterPro" id="IPR049437">
    <property type="entry name" value="tRNA-synt_1c_C2"/>
</dbReference>
<dbReference type="InterPro" id="IPR004514">
    <property type="entry name" value="Gln-tRNA-synth"/>
</dbReference>
<dbReference type="InterPro" id="IPR020059">
    <property type="entry name" value="Glu/Gln-tRNA-synth_Ib_codon-bd"/>
</dbReference>
<dbReference type="Gene3D" id="3.40.50.620">
    <property type="entry name" value="HUPs"/>
    <property type="match status" value="1"/>
</dbReference>
<dbReference type="InterPro" id="IPR001412">
    <property type="entry name" value="aa-tRNA-synth_I_CS"/>
</dbReference>
<dbReference type="InterPro" id="IPR050132">
    <property type="entry name" value="Gln/Glu-tRNA_Ligase"/>
</dbReference>
<dbReference type="InterPro" id="IPR000924">
    <property type="entry name" value="Glu/Gln-tRNA-synth"/>
</dbReference>
<dbReference type="PRINTS" id="PR00987">
    <property type="entry name" value="TRNASYNTHGLU"/>
</dbReference>
<sequence>MSASTDKTPSAAPEHDGDAVKPSNFLRAIIERDLEQGFQPARHFAGSPGDAAHHAAGPLDPARIRTRFPPEPNGYLHIGHAKSICLNFGLARDYGGVCHLRFDDTNPEKEEQEYVDAIKEMVAWLGWSWETPAGAASGGAASGDAASAGTDAAGTSHLFYASNYFDFMYRAAEYLVSQDLAYVDEQTPEEMRVNRGDFRTPGTNSPFRSRSPQENLARLREMRDGQHPDGSMVLRAKIDMASPNINMRDPTLYRVRRATHHNTGDQWCIYPMYTFAHPIEDALECITHSFCTLEFEDQRPFYDWLVEHLAAGGLLARPLPHQYEFGRLNLSYVVTSKRKLRQLVEEGHVQGWDDPRMPTLVGMRRRGYTPESIRAMVESTGASKTNSWIDYSVLDGYLRADLEGKAARAMAVVDPVKLKLENYAEVFGSLDHREACSAPAHPHLPELGQRAFSLGPELWIEREDFMETPPKGYHRLYPGNKTRLKYGYVIECTGCEKNAQGDITAVLARLVPDTKSGTPGADAVKVKGVITWVGVHDGIAAELRLYDRLFTEAQPDAGDRNFLDVINPHSKRVVQGFVEPSLAGAQPDQKFQFERHGYFVADRKDHQTGAPVFNKITGLKDSFGK</sequence>
<dbReference type="EC" id="6.1.1.18" evidence="2 10"/>
<protein>
    <recommendedName>
        <fullName evidence="2 10">Glutamine--tRNA ligase</fullName>
        <ecNumber evidence="2 10">6.1.1.18</ecNumber>
    </recommendedName>
</protein>
<dbReference type="EMBL" id="JACHXO010000002">
    <property type="protein sequence ID" value="MBB3194080.1"/>
    <property type="molecule type" value="Genomic_DNA"/>
</dbReference>
<evidence type="ECO:0000259" key="15">
    <source>
        <dbReference type="Pfam" id="PF20974"/>
    </source>
</evidence>
<comment type="similarity">
    <text evidence="1 11">Belongs to the class-I aminoacyl-tRNA synthetase family.</text>
</comment>
<evidence type="ECO:0000259" key="14">
    <source>
        <dbReference type="Pfam" id="PF03950"/>
    </source>
</evidence>
<dbReference type="Pfam" id="PF03950">
    <property type="entry name" value="tRNA-synt_1c_C"/>
    <property type="match status" value="1"/>
</dbReference>
<evidence type="ECO:0000256" key="11">
    <source>
        <dbReference type="RuleBase" id="RU363037"/>
    </source>
</evidence>
<dbReference type="SUPFAM" id="SSF50715">
    <property type="entry name" value="Ribosomal protein L25-like"/>
    <property type="match status" value="1"/>
</dbReference>
<evidence type="ECO:0000313" key="17">
    <source>
        <dbReference type="Proteomes" id="UP000574369"/>
    </source>
</evidence>
<feature type="region of interest" description="Disordered" evidence="12">
    <location>
        <begin position="194"/>
        <end position="213"/>
    </location>
</feature>
<dbReference type="InterPro" id="IPR020058">
    <property type="entry name" value="Glu/Gln-tRNA-synth_Ib_cat-dom"/>
</dbReference>
<comment type="catalytic activity">
    <reaction evidence="9">
        <text>tRNA(Gln) + L-glutamine + ATP = L-glutaminyl-tRNA(Gln) + AMP + diphosphate</text>
        <dbReference type="Rhea" id="RHEA:20121"/>
        <dbReference type="Rhea" id="RHEA-COMP:9662"/>
        <dbReference type="Rhea" id="RHEA-COMP:9681"/>
        <dbReference type="ChEBI" id="CHEBI:30616"/>
        <dbReference type="ChEBI" id="CHEBI:33019"/>
        <dbReference type="ChEBI" id="CHEBI:58359"/>
        <dbReference type="ChEBI" id="CHEBI:78442"/>
        <dbReference type="ChEBI" id="CHEBI:78521"/>
        <dbReference type="ChEBI" id="CHEBI:456215"/>
        <dbReference type="EC" id="6.1.1.18"/>
    </reaction>
</comment>
<evidence type="ECO:0000256" key="3">
    <source>
        <dbReference type="ARBA" id="ARBA00022490"/>
    </source>
</evidence>
<dbReference type="NCBIfam" id="TIGR00440">
    <property type="entry name" value="glnS"/>
    <property type="match status" value="1"/>
</dbReference>
<dbReference type="Pfam" id="PF20974">
    <property type="entry name" value="tRNA-synt_1c_C2"/>
    <property type="match status" value="1"/>
</dbReference>
<keyword evidence="4 11" id="KW-0436">Ligase</keyword>
<evidence type="ECO:0000256" key="12">
    <source>
        <dbReference type="SAM" id="MobiDB-lite"/>
    </source>
</evidence>
<dbReference type="Pfam" id="PF00749">
    <property type="entry name" value="tRNA-synt_1c"/>
    <property type="match status" value="1"/>
</dbReference>
<feature type="region of interest" description="Disordered" evidence="12">
    <location>
        <begin position="1"/>
        <end position="22"/>
    </location>
</feature>
<keyword evidence="7 11" id="KW-0648">Protein biosynthesis</keyword>
<name>A0ABR6GPX4_9BURK</name>
<dbReference type="Proteomes" id="UP000574369">
    <property type="component" value="Unassembled WGS sequence"/>
</dbReference>
<evidence type="ECO:0000256" key="1">
    <source>
        <dbReference type="ARBA" id="ARBA00005594"/>
    </source>
</evidence>
<evidence type="ECO:0000256" key="5">
    <source>
        <dbReference type="ARBA" id="ARBA00022741"/>
    </source>
</evidence>
<accession>A0ABR6GPX4</accession>
<organism evidence="16 17">
    <name type="scientific">Roseateles terrae</name>
    <dbReference type="NCBI Taxonomy" id="431060"/>
    <lineage>
        <taxon>Bacteria</taxon>
        <taxon>Pseudomonadati</taxon>
        <taxon>Pseudomonadota</taxon>
        <taxon>Betaproteobacteria</taxon>
        <taxon>Burkholderiales</taxon>
        <taxon>Sphaerotilaceae</taxon>
        <taxon>Roseateles</taxon>
    </lineage>
</organism>
<dbReference type="PANTHER" id="PTHR43097">
    <property type="entry name" value="GLUTAMINE-TRNA LIGASE"/>
    <property type="match status" value="1"/>
</dbReference>
<keyword evidence="3" id="KW-0963">Cytoplasm</keyword>
<feature type="domain" description="Glutamyl/glutaminyl-tRNA synthetase class Ib catalytic" evidence="13">
    <location>
        <begin position="64"/>
        <end position="386"/>
    </location>
</feature>
<feature type="domain" description="Glutamyl/glutaminyl-tRNA synthetase class Ib anti-codon binding" evidence="14">
    <location>
        <begin position="406"/>
        <end position="509"/>
    </location>
</feature>
<reference evidence="16 17" key="1">
    <citation type="submission" date="2020-08" db="EMBL/GenBank/DDBJ databases">
        <title>Genomic Encyclopedia of Type Strains, Phase III (KMG-III): the genomes of soil and plant-associated and newly described type strains.</title>
        <authorList>
            <person name="Whitman W."/>
        </authorList>
    </citation>
    <scope>NUCLEOTIDE SEQUENCE [LARGE SCALE GENOMIC DNA]</scope>
    <source>
        <strain evidence="16 17">CECT 7247</strain>
    </source>
</reference>
<keyword evidence="6 11" id="KW-0067">ATP-binding</keyword>
<keyword evidence="17" id="KW-1185">Reference proteome</keyword>
<keyword evidence="8 11" id="KW-0030">Aminoacyl-tRNA synthetase</keyword>
<dbReference type="InterPro" id="IPR011035">
    <property type="entry name" value="Ribosomal_bL25/Gln-tRNA_synth"/>
</dbReference>
<evidence type="ECO:0000256" key="9">
    <source>
        <dbReference type="ARBA" id="ARBA00048270"/>
    </source>
</evidence>
<evidence type="ECO:0000256" key="2">
    <source>
        <dbReference type="ARBA" id="ARBA00012836"/>
    </source>
</evidence>
<feature type="compositionally biased region" description="Polar residues" evidence="12">
    <location>
        <begin position="201"/>
        <end position="213"/>
    </location>
</feature>
<keyword evidence="5 11" id="KW-0547">Nucleotide-binding</keyword>
<dbReference type="Gene3D" id="2.40.240.10">
    <property type="entry name" value="Ribosomal Protein L25, Chain P"/>
    <property type="match status" value="2"/>
</dbReference>
<evidence type="ECO:0000313" key="16">
    <source>
        <dbReference type="EMBL" id="MBB3194080.1"/>
    </source>
</evidence>
<evidence type="ECO:0000256" key="4">
    <source>
        <dbReference type="ARBA" id="ARBA00022598"/>
    </source>
</evidence>
<dbReference type="SUPFAM" id="SSF52374">
    <property type="entry name" value="Nucleotidylyl transferase"/>
    <property type="match status" value="1"/>
</dbReference>
<proteinExistence type="inferred from homology"/>
<dbReference type="PROSITE" id="PS00178">
    <property type="entry name" value="AA_TRNA_LIGASE_I"/>
    <property type="match status" value="1"/>
</dbReference>
<evidence type="ECO:0000256" key="8">
    <source>
        <dbReference type="ARBA" id="ARBA00023146"/>
    </source>
</evidence>
<evidence type="ECO:0000256" key="6">
    <source>
        <dbReference type="ARBA" id="ARBA00022840"/>
    </source>
</evidence>
<evidence type="ECO:0000259" key="13">
    <source>
        <dbReference type="Pfam" id="PF00749"/>
    </source>
</evidence>
<dbReference type="PANTHER" id="PTHR43097:SF5">
    <property type="entry name" value="GLUTAMATE--TRNA LIGASE"/>
    <property type="match status" value="1"/>
</dbReference>
<dbReference type="InterPro" id="IPR020056">
    <property type="entry name" value="Rbsml_bL25/Gln-tRNA_synth_N"/>
</dbReference>